<organism evidence="3 4">
    <name type="scientific">Choanephora cucurbitarum</name>
    <dbReference type="NCBI Taxonomy" id="101091"/>
    <lineage>
        <taxon>Eukaryota</taxon>
        <taxon>Fungi</taxon>
        <taxon>Fungi incertae sedis</taxon>
        <taxon>Mucoromycota</taxon>
        <taxon>Mucoromycotina</taxon>
        <taxon>Mucoromycetes</taxon>
        <taxon>Mucorales</taxon>
        <taxon>Mucorineae</taxon>
        <taxon>Choanephoraceae</taxon>
        <taxon>Choanephoroideae</taxon>
        <taxon>Choanephora</taxon>
    </lineage>
</organism>
<comment type="caution">
    <text evidence="3">The sequence shown here is derived from an EMBL/GenBank/DDBJ whole genome shotgun (WGS) entry which is preliminary data.</text>
</comment>
<keyword evidence="2" id="KW-0472">Membrane</keyword>
<dbReference type="EMBL" id="LUGH01000754">
    <property type="protein sequence ID" value="OBZ82939.1"/>
    <property type="molecule type" value="Genomic_DNA"/>
</dbReference>
<dbReference type="OrthoDB" id="2286253at2759"/>
<keyword evidence="2" id="KW-0812">Transmembrane</keyword>
<keyword evidence="2" id="KW-1133">Transmembrane helix</keyword>
<dbReference type="InParanoid" id="A0A1C7N2U3"/>
<reference evidence="3 4" key="1">
    <citation type="submission" date="2016-03" db="EMBL/GenBank/DDBJ databases">
        <title>Choanephora cucurbitarum.</title>
        <authorList>
            <person name="Min B."/>
            <person name="Park H."/>
            <person name="Park J.-H."/>
            <person name="Shin H.-D."/>
            <person name="Choi I.-G."/>
        </authorList>
    </citation>
    <scope>NUCLEOTIDE SEQUENCE [LARGE SCALE GENOMIC DNA]</scope>
    <source>
        <strain evidence="3 4">KUS-F28377</strain>
    </source>
</reference>
<accession>A0A1C7N2U3</accession>
<evidence type="ECO:0000256" key="1">
    <source>
        <dbReference type="SAM" id="MobiDB-lite"/>
    </source>
</evidence>
<name>A0A1C7N2U3_9FUNG</name>
<feature type="region of interest" description="Disordered" evidence="1">
    <location>
        <begin position="1"/>
        <end position="48"/>
    </location>
</feature>
<dbReference type="AlphaFoldDB" id="A0A1C7N2U3"/>
<evidence type="ECO:0000256" key="2">
    <source>
        <dbReference type="SAM" id="Phobius"/>
    </source>
</evidence>
<evidence type="ECO:0000313" key="3">
    <source>
        <dbReference type="EMBL" id="OBZ82939.1"/>
    </source>
</evidence>
<protein>
    <submittedName>
        <fullName evidence="3">Uncharacterized protein</fullName>
    </submittedName>
</protein>
<dbReference type="Proteomes" id="UP000093000">
    <property type="component" value="Unassembled WGS sequence"/>
</dbReference>
<proteinExistence type="predicted"/>
<feature type="transmembrane region" description="Helical" evidence="2">
    <location>
        <begin position="68"/>
        <end position="88"/>
    </location>
</feature>
<sequence>MNNPPPPAYHQNQKPGETYYAPPSQPPPENSNYAPPSQPPPPYQNIGQRVTHFYAPPQNKRLGIKRRMCSFICCCILIGLIVGLAAGLTRRSYYSRGCNCRTSSDCVYQFGAGTYCYRSCQCARR</sequence>
<evidence type="ECO:0000313" key="4">
    <source>
        <dbReference type="Proteomes" id="UP000093000"/>
    </source>
</evidence>
<keyword evidence="4" id="KW-1185">Reference proteome</keyword>
<gene>
    <name evidence="3" type="ORF">A0J61_09010</name>
</gene>